<dbReference type="CDD" id="cd00463">
    <property type="entry name" value="Ribosomal_L31e"/>
    <property type="match status" value="1"/>
</dbReference>
<dbReference type="InterPro" id="IPR023621">
    <property type="entry name" value="Ribosomal_eL31_dom_sf"/>
</dbReference>
<dbReference type="SMART" id="SM01380">
    <property type="entry name" value="Ribosomal_L31e"/>
    <property type="match status" value="1"/>
</dbReference>
<protein>
    <submittedName>
        <fullName evidence="4">Unnamed protein product</fullName>
    </submittedName>
</protein>
<evidence type="ECO:0000256" key="2">
    <source>
        <dbReference type="ARBA" id="ARBA00022980"/>
    </source>
</evidence>
<evidence type="ECO:0000313" key="4">
    <source>
        <dbReference type="EMBL" id="GMF45174.1"/>
    </source>
</evidence>
<dbReference type="AlphaFoldDB" id="A0A9W6XU54"/>
<keyword evidence="3" id="KW-0687">Ribonucleoprotein</keyword>
<dbReference type="FunFam" id="3.10.440.10:FF:000001">
    <property type="entry name" value="60S ribosomal protein L31"/>
    <property type="match status" value="1"/>
</dbReference>
<dbReference type="GO" id="GO:0003735">
    <property type="term" value="F:structural constituent of ribosome"/>
    <property type="evidence" value="ECO:0007669"/>
    <property type="project" value="InterPro"/>
</dbReference>
<evidence type="ECO:0000256" key="1">
    <source>
        <dbReference type="ARBA" id="ARBA00010808"/>
    </source>
</evidence>
<name>A0A9W6XU54_9STRA</name>
<dbReference type="PANTHER" id="PTHR10956:SF0">
    <property type="entry name" value="60S RIBOSOMAL PROTEIN L31"/>
    <property type="match status" value="1"/>
</dbReference>
<dbReference type="Pfam" id="PF01198">
    <property type="entry name" value="Ribosomal_L31e"/>
    <property type="match status" value="1"/>
</dbReference>
<dbReference type="GO" id="GO:0002181">
    <property type="term" value="P:cytoplasmic translation"/>
    <property type="evidence" value="ECO:0007669"/>
    <property type="project" value="TreeGrafter"/>
</dbReference>
<comment type="similarity">
    <text evidence="1">Belongs to the eukaryotic ribosomal protein eL31 family.</text>
</comment>
<gene>
    <name evidence="4" type="ORF">Pfra01_001604700</name>
</gene>
<dbReference type="PANTHER" id="PTHR10956">
    <property type="entry name" value="60S RIBOSOMAL PROTEIN L31"/>
    <property type="match status" value="1"/>
</dbReference>
<dbReference type="PROSITE" id="PS01144">
    <property type="entry name" value="RIBOSOMAL_L31E"/>
    <property type="match status" value="1"/>
</dbReference>
<reference evidence="4" key="1">
    <citation type="submission" date="2023-04" db="EMBL/GenBank/DDBJ databases">
        <title>Phytophthora fragariaefolia NBRC 109709.</title>
        <authorList>
            <person name="Ichikawa N."/>
            <person name="Sato H."/>
            <person name="Tonouchi N."/>
        </authorList>
    </citation>
    <scope>NUCLEOTIDE SEQUENCE</scope>
    <source>
        <strain evidence="4">NBRC 109709</strain>
    </source>
</reference>
<dbReference type="Gene3D" id="3.10.440.10">
    <property type="match status" value="1"/>
</dbReference>
<proteinExistence type="inferred from homology"/>
<sequence length="164" mass="19128">MVGSSSGPKLMFDVKFLIAYASSNGDLQRLNKIGRRKYRIKSKTPMLAKSRFLKLEFYSSHFVRHPHHTTSPPLRFVFKKKAARAVRAIKKFAQVTMKTQDVRIDSKLNKFIWSKGVRNVPYRVRVRLSRKRNDDEDAKEKLYTLVQHVQVASYKGLQNETVDE</sequence>
<evidence type="ECO:0000256" key="3">
    <source>
        <dbReference type="ARBA" id="ARBA00023274"/>
    </source>
</evidence>
<accession>A0A9W6XU54</accession>
<keyword evidence="5" id="KW-1185">Reference proteome</keyword>
<dbReference type="EMBL" id="BSXT01001793">
    <property type="protein sequence ID" value="GMF45174.1"/>
    <property type="molecule type" value="Genomic_DNA"/>
</dbReference>
<evidence type="ECO:0000313" key="5">
    <source>
        <dbReference type="Proteomes" id="UP001165121"/>
    </source>
</evidence>
<dbReference type="GO" id="GO:0022625">
    <property type="term" value="C:cytosolic large ribosomal subunit"/>
    <property type="evidence" value="ECO:0007669"/>
    <property type="project" value="TreeGrafter"/>
</dbReference>
<dbReference type="SUPFAM" id="SSF54575">
    <property type="entry name" value="Ribosomal protein L31e"/>
    <property type="match status" value="1"/>
</dbReference>
<keyword evidence="2" id="KW-0689">Ribosomal protein</keyword>
<dbReference type="OrthoDB" id="9739313at2759"/>
<dbReference type="InterPro" id="IPR000054">
    <property type="entry name" value="Ribosomal_eL31"/>
</dbReference>
<dbReference type="InterPro" id="IPR020052">
    <property type="entry name" value="Ribosomal_eL31_CS"/>
</dbReference>
<dbReference type="Proteomes" id="UP001165121">
    <property type="component" value="Unassembled WGS sequence"/>
</dbReference>
<organism evidence="4 5">
    <name type="scientific">Phytophthora fragariaefolia</name>
    <dbReference type="NCBI Taxonomy" id="1490495"/>
    <lineage>
        <taxon>Eukaryota</taxon>
        <taxon>Sar</taxon>
        <taxon>Stramenopiles</taxon>
        <taxon>Oomycota</taxon>
        <taxon>Peronosporomycetes</taxon>
        <taxon>Peronosporales</taxon>
        <taxon>Peronosporaceae</taxon>
        <taxon>Phytophthora</taxon>
    </lineage>
</organism>
<comment type="caution">
    <text evidence="4">The sequence shown here is derived from an EMBL/GenBank/DDBJ whole genome shotgun (WGS) entry which is preliminary data.</text>
</comment>